<proteinExistence type="predicted"/>
<dbReference type="Proteomes" id="UP000827976">
    <property type="component" value="Chromosome 17"/>
</dbReference>
<evidence type="ECO:0000313" key="2">
    <source>
        <dbReference type="Proteomes" id="UP000827976"/>
    </source>
</evidence>
<keyword evidence="2" id="KW-1185">Reference proteome</keyword>
<gene>
    <name evidence="1" type="ORF">IHE45_17G100600</name>
</gene>
<accession>A0ACB7UEC4</accession>
<sequence>MDINGNVDHHRDWASFPWIAMINFIANDLNAVDHVRFRSVCSQWRRHTQERQKAPFLILVDLDNRDDTIKTLSFFDIVGKAIIPLRPLASQRVANSYYLGSSRGWIFVGKYTAAQNGNQEQLRIALVNPFTDDIINLPMLSNHPGGRVFLLNSPRNLQSNSHFLIVVYYVDIDNNGQPTAQVNVIELRHENHWTTFLLDQRPNDVIVCDGQLCGNYLGALNLINTETQQLVNHLIFLLPGLLPALSSDPALFLRFFEDLHGRLHLLFTMSYRTSLYCFMGVTVMPLLEDVNVLQLIELILPGSDNFVSNRCLLISEDFSVVSPYGVQSVLINDFYPCRLLLRLSRFWNDGQNQWEPVGWITPDLL</sequence>
<name>A0ACB7UEC4_DIOAL</name>
<dbReference type="EMBL" id="CM037027">
    <property type="protein sequence ID" value="KAH7658612.1"/>
    <property type="molecule type" value="Genomic_DNA"/>
</dbReference>
<protein>
    <submittedName>
        <fullName evidence="1">F-box domain-containing protein</fullName>
    </submittedName>
</protein>
<reference evidence="2" key="1">
    <citation type="journal article" date="2022" name="Nat. Commun.">
        <title>Chromosome evolution and the genetic basis of agronomically important traits in greater yam.</title>
        <authorList>
            <person name="Bredeson J.V."/>
            <person name="Lyons J.B."/>
            <person name="Oniyinde I.O."/>
            <person name="Okereke N.R."/>
            <person name="Kolade O."/>
            <person name="Nnabue I."/>
            <person name="Nwadili C.O."/>
            <person name="Hribova E."/>
            <person name="Parker M."/>
            <person name="Nwogha J."/>
            <person name="Shu S."/>
            <person name="Carlson J."/>
            <person name="Kariba R."/>
            <person name="Muthemba S."/>
            <person name="Knop K."/>
            <person name="Barton G.J."/>
            <person name="Sherwood A.V."/>
            <person name="Lopez-Montes A."/>
            <person name="Asiedu R."/>
            <person name="Jamnadass R."/>
            <person name="Muchugi A."/>
            <person name="Goodstein D."/>
            <person name="Egesi C.N."/>
            <person name="Featherston J."/>
            <person name="Asfaw A."/>
            <person name="Simpson G.G."/>
            <person name="Dolezel J."/>
            <person name="Hendre P.S."/>
            <person name="Van Deynze A."/>
            <person name="Kumar P.L."/>
            <person name="Obidiegwu J.E."/>
            <person name="Bhattacharjee R."/>
            <person name="Rokhsar D.S."/>
        </authorList>
    </citation>
    <scope>NUCLEOTIDE SEQUENCE [LARGE SCALE GENOMIC DNA]</scope>
    <source>
        <strain evidence="2">cv. TDa95/00328</strain>
    </source>
</reference>
<comment type="caution">
    <text evidence="1">The sequence shown here is derived from an EMBL/GenBank/DDBJ whole genome shotgun (WGS) entry which is preliminary data.</text>
</comment>
<evidence type="ECO:0000313" key="1">
    <source>
        <dbReference type="EMBL" id="KAH7658612.1"/>
    </source>
</evidence>
<organism evidence="1 2">
    <name type="scientific">Dioscorea alata</name>
    <name type="common">Purple yam</name>
    <dbReference type="NCBI Taxonomy" id="55571"/>
    <lineage>
        <taxon>Eukaryota</taxon>
        <taxon>Viridiplantae</taxon>
        <taxon>Streptophyta</taxon>
        <taxon>Embryophyta</taxon>
        <taxon>Tracheophyta</taxon>
        <taxon>Spermatophyta</taxon>
        <taxon>Magnoliopsida</taxon>
        <taxon>Liliopsida</taxon>
        <taxon>Dioscoreales</taxon>
        <taxon>Dioscoreaceae</taxon>
        <taxon>Dioscorea</taxon>
    </lineage>
</organism>